<name>A0A560FB54_9PROT</name>
<dbReference type="EMBL" id="VITN01000009">
    <property type="protein sequence ID" value="TWB18833.1"/>
    <property type="molecule type" value="Genomic_DNA"/>
</dbReference>
<accession>A0A560FB54</accession>
<evidence type="ECO:0000313" key="1">
    <source>
        <dbReference type="EMBL" id="TWB18833.1"/>
    </source>
</evidence>
<dbReference type="Proteomes" id="UP000319859">
    <property type="component" value="Unassembled WGS sequence"/>
</dbReference>
<organism evidence="1 2">
    <name type="scientific">Nitrospirillum amazonense</name>
    <dbReference type="NCBI Taxonomy" id="28077"/>
    <lineage>
        <taxon>Bacteria</taxon>
        <taxon>Pseudomonadati</taxon>
        <taxon>Pseudomonadota</taxon>
        <taxon>Alphaproteobacteria</taxon>
        <taxon>Rhodospirillales</taxon>
        <taxon>Azospirillaceae</taxon>
        <taxon>Nitrospirillum</taxon>
    </lineage>
</organism>
<dbReference type="RefSeq" id="WP_145750988.1">
    <property type="nucleotide sequence ID" value="NZ_VITN01000009.1"/>
</dbReference>
<dbReference type="AlphaFoldDB" id="A0A560FB54"/>
<gene>
    <name evidence="1" type="ORF">FBZ89_109219</name>
</gene>
<reference evidence="1 2" key="1">
    <citation type="submission" date="2019-06" db="EMBL/GenBank/DDBJ databases">
        <title>Genomic Encyclopedia of Type Strains, Phase IV (KMG-V): Genome sequencing to study the core and pangenomes of soil and plant-associated prokaryotes.</title>
        <authorList>
            <person name="Whitman W."/>
        </authorList>
    </citation>
    <scope>NUCLEOTIDE SEQUENCE [LARGE SCALE GENOMIC DNA]</scope>
    <source>
        <strain evidence="1 2">BR 11880</strain>
    </source>
</reference>
<sequence length="250" mass="26741">MADSMRVLSGGGIDIYMAASDETAAELLVSNDPLVTALRVYDTYFREELWKGCPVSPLPALMFTNAYQLFLAGVRMALSGHPAAVFPVLRTALESAAYGGLMLHTPELQGVWTDRHAGEAERKACLGAFTFKKAIQPLEAHAPQIHALAVSAYEASIDFGAHPNVKGVFSHVTMDDHRDDGLMAVNHTSLYGATHKETIRGLGACLDFGLAIIGAIILSFPDLSDEQVAALDRLIALKDAAVAPYSSPSE</sequence>
<dbReference type="OrthoDB" id="7593277at2"/>
<comment type="caution">
    <text evidence="1">The sequence shown here is derived from an EMBL/GenBank/DDBJ whole genome shotgun (WGS) entry which is preliminary data.</text>
</comment>
<protein>
    <submittedName>
        <fullName evidence="1">Uncharacterized protein</fullName>
    </submittedName>
</protein>
<proteinExistence type="predicted"/>
<evidence type="ECO:0000313" key="2">
    <source>
        <dbReference type="Proteomes" id="UP000319859"/>
    </source>
</evidence>